<dbReference type="InterPro" id="IPR006015">
    <property type="entry name" value="Universal_stress_UspA"/>
</dbReference>
<dbReference type="PRINTS" id="PR01438">
    <property type="entry name" value="UNVRSLSTRESS"/>
</dbReference>
<evidence type="ECO:0000313" key="3">
    <source>
        <dbReference type="EMBL" id="CAJ38097.1"/>
    </source>
</evidence>
<evidence type="ECO:0000313" key="4">
    <source>
        <dbReference type="Proteomes" id="UP000000663"/>
    </source>
</evidence>
<dbReference type="PANTHER" id="PTHR46268">
    <property type="entry name" value="STRESS RESPONSE PROTEIN NHAX"/>
    <property type="match status" value="1"/>
</dbReference>
<protein>
    <submittedName>
        <fullName evidence="3">Predicted universal stress protein A</fullName>
    </submittedName>
</protein>
<dbReference type="eggNOG" id="arCOG00449">
    <property type="taxonomic scope" value="Archaea"/>
</dbReference>
<organism evidence="3 4">
    <name type="scientific">Methanocella arvoryzae (strain DSM 22066 / NBRC 105507 / MRE50)</name>
    <dbReference type="NCBI Taxonomy" id="351160"/>
    <lineage>
        <taxon>Archaea</taxon>
        <taxon>Methanobacteriati</taxon>
        <taxon>Methanobacteriota</taxon>
        <taxon>Stenosarchaea group</taxon>
        <taxon>Methanomicrobia</taxon>
        <taxon>Methanocellales</taxon>
        <taxon>Methanocellaceae</taxon>
        <taxon>Methanocella</taxon>
    </lineage>
</organism>
<keyword evidence="4" id="KW-1185">Reference proteome</keyword>
<evidence type="ECO:0000256" key="1">
    <source>
        <dbReference type="ARBA" id="ARBA00008791"/>
    </source>
</evidence>
<dbReference type="InterPro" id="IPR006016">
    <property type="entry name" value="UspA"/>
</dbReference>
<dbReference type="CDD" id="cd00293">
    <property type="entry name" value="USP-like"/>
    <property type="match status" value="1"/>
</dbReference>
<dbReference type="InterPro" id="IPR014729">
    <property type="entry name" value="Rossmann-like_a/b/a_fold"/>
</dbReference>
<feature type="domain" description="UspA" evidence="2">
    <location>
        <begin position="202"/>
        <end position="266"/>
    </location>
</feature>
<dbReference type="AlphaFoldDB" id="Q0W0J6"/>
<dbReference type="SUPFAM" id="SSF52402">
    <property type="entry name" value="Adenine nucleotide alpha hydrolases-like"/>
    <property type="match status" value="2"/>
</dbReference>
<proteinExistence type="inferred from homology"/>
<accession>Q0W0J6</accession>
<reference evidence="3 4" key="1">
    <citation type="journal article" date="2006" name="Science">
        <title>Genome of rice cluster I archaea -- the key methane producers in the rice rhizosphere.</title>
        <authorList>
            <person name="Erkel C."/>
            <person name="Kube M."/>
            <person name="Reinhardt R."/>
            <person name="Liesack W."/>
        </authorList>
    </citation>
    <scope>NUCLEOTIDE SEQUENCE [LARGE SCALE GENOMIC DNA]</scope>
    <source>
        <strain evidence="4">DSM 22066 / NBRC 105507 / MRE50</strain>
    </source>
</reference>
<dbReference type="PANTHER" id="PTHR46268:SF6">
    <property type="entry name" value="UNIVERSAL STRESS PROTEIN UP12"/>
    <property type="match status" value="1"/>
</dbReference>
<dbReference type="KEGG" id="rci:RRC384"/>
<sequence length="272" mass="30418">MENNGEAVYKKILIPVSRTTNMKYIMEFVNHFLHEGGKITFLHVTVSNTIPISPGEWRRALNAISTTHMLKGEGSMQVYYAVKNSSSIVTGILDEAWSEGYDLILFANSTYRRHLNHLFGNKIDEVICNSPIETAVISYRDDMPLKYGRILIPISGYKHALRAIKMAELLAKKYGSEITVMYVGTEKDDPRQVITPVTSDLKGNGLKHRAIFRTGPVVETILAEAEKNYDLIAIGATERQQPYNFVTGSTADRLIKKSSCPVLMIKTTSSAQ</sequence>
<name>Q0W0J6_METAR</name>
<dbReference type="STRING" id="351160.RRC384"/>
<dbReference type="Gene3D" id="3.40.50.620">
    <property type="entry name" value="HUPs"/>
    <property type="match status" value="2"/>
</dbReference>
<comment type="similarity">
    <text evidence="1">Belongs to the universal stress protein A family.</text>
</comment>
<dbReference type="Proteomes" id="UP000000663">
    <property type="component" value="Chromosome"/>
</dbReference>
<gene>
    <name evidence="3" type="primary">uspA-8</name>
    <name evidence="3" type="ORF">RRC384</name>
</gene>
<evidence type="ECO:0000259" key="2">
    <source>
        <dbReference type="Pfam" id="PF00582"/>
    </source>
</evidence>
<dbReference type="EMBL" id="AM114193">
    <property type="protein sequence ID" value="CAJ38097.1"/>
    <property type="molecule type" value="Genomic_DNA"/>
</dbReference>
<dbReference type="Pfam" id="PF00582">
    <property type="entry name" value="Usp"/>
    <property type="match status" value="1"/>
</dbReference>